<reference evidence="1" key="3">
    <citation type="submission" date="2025-09" db="UniProtKB">
        <authorList>
            <consortium name="Ensembl"/>
        </authorList>
    </citation>
    <scope>IDENTIFICATION</scope>
</reference>
<dbReference type="AlphaFoldDB" id="A0A670I926"/>
<accession>A0A670I926</accession>
<keyword evidence="2" id="KW-1185">Reference proteome</keyword>
<evidence type="ECO:0000313" key="1">
    <source>
        <dbReference type="Ensembl" id="ENSPMRP00000008315.1"/>
    </source>
</evidence>
<name>A0A670I926_PODMU</name>
<proteinExistence type="predicted"/>
<sequence>MGNCCSKTKTPVSIIQNDTNIGTPSANDHLFQNTEEISLGPMTGFFQNTGKNIPEGIQNNVGTPSEASSNNVVGSQKFVKENDGLEITDVQ</sequence>
<protein>
    <submittedName>
        <fullName evidence="1">Uncharacterized protein</fullName>
    </submittedName>
</protein>
<dbReference type="InterPro" id="IPR041537">
    <property type="entry name" value="DUF5547"/>
</dbReference>
<organism evidence="1 2">
    <name type="scientific">Podarcis muralis</name>
    <name type="common">Wall lizard</name>
    <name type="synonym">Lacerta muralis</name>
    <dbReference type="NCBI Taxonomy" id="64176"/>
    <lineage>
        <taxon>Eukaryota</taxon>
        <taxon>Metazoa</taxon>
        <taxon>Chordata</taxon>
        <taxon>Craniata</taxon>
        <taxon>Vertebrata</taxon>
        <taxon>Euteleostomi</taxon>
        <taxon>Lepidosauria</taxon>
        <taxon>Squamata</taxon>
        <taxon>Bifurcata</taxon>
        <taxon>Unidentata</taxon>
        <taxon>Episquamata</taxon>
        <taxon>Laterata</taxon>
        <taxon>Lacertibaenia</taxon>
        <taxon>Lacertidae</taxon>
        <taxon>Podarcis</taxon>
    </lineage>
</organism>
<dbReference type="Ensembl" id="ENSPMRT00000008892.1">
    <property type="protein sequence ID" value="ENSPMRP00000008315.1"/>
    <property type="gene ID" value="ENSPMRG00000005634.1"/>
</dbReference>
<dbReference type="Proteomes" id="UP000472272">
    <property type="component" value="Chromosome 4"/>
</dbReference>
<reference evidence="1" key="2">
    <citation type="submission" date="2025-08" db="UniProtKB">
        <authorList>
            <consortium name="Ensembl"/>
        </authorList>
    </citation>
    <scope>IDENTIFICATION</scope>
</reference>
<dbReference type="GeneTree" id="ENSGT00960000191142"/>
<dbReference type="Pfam" id="PF17701">
    <property type="entry name" value="DUF5547"/>
    <property type="match status" value="1"/>
</dbReference>
<reference evidence="1 2" key="1">
    <citation type="journal article" date="2019" name="Proc. Natl. Acad. Sci. U.S.A.">
        <title>Regulatory changes in pterin and carotenoid genes underlie balanced color polymorphisms in the wall lizard.</title>
        <authorList>
            <person name="Andrade P."/>
            <person name="Pinho C."/>
            <person name="Perez I de Lanuza G."/>
            <person name="Afonso S."/>
            <person name="Brejcha J."/>
            <person name="Rubin C.J."/>
            <person name="Wallerman O."/>
            <person name="Pereira P."/>
            <person name="Sabatino S.J."/>
            <person name="Bellati A."/>
            <person name="Pellitteri-Rosa D."/>
            <person name="Bosakova Z."/>
            <person name="Bunikis I."/>
            <person name="Carretero M.A."/>
            <person name="Feiner N."/>
            <person name="Marsik P."/>
            <person name="Pauperio F."/>
            <person name="Salvi D."/>
            <person name="Soler L."/>
            <person name="While G.M."/>
            <person name="Uller T."/>
            <person name="Font E."/>
            <person name="Andersson L."/>
            <person name="Carneiro M."/>
        </authorList>
    </citation>
    <scope>NUCLEOTIDE SEQUENCE</scope>
</reference>
<evidence type="ECO:0000313" key="2">
    <source>
        <dbReference type="Proteomes" id="UP000472272"/>
    </source>
</evidence>